<evidence type="ECO:0000313" key="1">
    <source>
        <dbReference type="EMBL" id="CCA88368.1"/>
    </source>
</evidence>
<dbReference type="EMBL" id="FR854088">
    <property type="protein sequence ID" value="CCA88368.1"/>
    <property type="molecule type" value="Genomic_DNA"/>
</dbReference>
<organism evidence="1">
    <name type="scientific">Ralstonia syzygii R24</name>
    <dbReference type="NCBI Taxonomy" id="907261"/>
    <lineage>
        <taxon>Bacteria</taxon>
        <taxon>Pseudomonadati</taxon>
        <taxon>Pseudomonadota</taxon>
        <taxon>Betaproteobacteria</taxon>
        <taxon>Burkholderiales</taxon>
        <taxon>Burkholderiaceae</taxon>
        <taxon>Ralstonia</taxon>
        <taxon>Ralstonia solanacearum species complex</taxon>
    </lineage>
</organism>
<sequence>MRQEGVAQKCIDNVSAETGSGYGDTEEGRCGRHRPDMKKGLARRPFLLHCKIDCPCKAMNFGGLGRNRTTDTRIFNPLLYQLSYRAKQRNESMTALIPCRQAPPDHPIKPTVHPCCATAPRPAA</sequence>
<reference evidence="1" key="1">
    <citation type="journal article" date="2011" name="PLoS ONE">
        <title>Ralstonia syzygii, the Blood Disease Bacterium and some Asian R. solanacearum strains form a single genomic species despite divergent lifestyles.</title>
        <authorList>
            <person name="Remenant B."/>
            <person name="de Cambiaire J.C."/>
            <person name="Cellier G."/>
            <person name="Jacobs J.M."/>
            <person name="Mangenot S."/>
            <person name="Barbe V."/>
            <person name="Lajus A."/>
            <person name="Vallenet D."/>
            <person name="Medigue C."/>
            <person name="Fegan M."/>
            <person name="Allen C."/>
            <person name="Prior P."/>
        </authorList>
    </citation>
    <scope>NUCLEOTIDE SEQUENCE</scope>
    <source>
        <strain evidence="1">R24</strain>
    </source>
</reference>
<gene>
    <name evidence="1" type="ORF">RALSY_30104</name>
</gene>
<proteinExistence type="predicted"/>
<dbReference type="AntiFam" id="ANF00012">
    <property type="entry name" value="tRNA translation"/>
</dbReference>
<name>G3A3C4_9RALS</name>
<dbReference type="AlphaFoldDB" id="G3A3C4"/>
<reference evidence="1" key="2">
    <citation type="submission" date="2011-04" db="EMBL/GenBank/DDBJ databases">
        <authorList>
            <person name="Genoscope - CEA"/>
        </authorList>
    </citation>
    <scope>NUCLEOTIDE SEQUENCE</scope>
    <source>
        <strain evidence="1">R24</strain>
    </source>
</reference>
<accession>G3A3C4</accession>
<protein>
    <submittedName>
        <fullName evidence="1">Uncharacterized protein</fullName>
    </submittedName>
</protein>